<dbReference type="SUPFAM" id="SSF51230">
    <property type="entry name" value="Single hybrid motif"/>
    <property type="match status" value="1"/>
</dbReference>
<dbReference type="Pfam" id="PF01597">
    <property type="entry name" value="GCV_H"/>
    <property type="match status" value="1"/>
</dbReference>
<dbReference type="PANTHER" id="PTHR11715">
    <property type="entry name" value="GLYCINE CLEAVAGE SYSTEM H PROTEIN"/>
    <property type="match status" value="1"/>
</dbReference>
<feature type="domain" description="Lipoyl-binding" evidence="5">
    <location>
        <begin position="25"/>
        <end position="107"/>
    </location>
</feature>
<dbReference type="InterPro" id="IPR003016">
    <property type="entry name" value="2-oxoA_DH_lipoyl-BS"/>
</dbReference>
<dbReference type="PROSITE" id="PS50968">
    <property type="entry name" value="BIOTINYL_LIPOYL"/>
    <property type="match status" value="1"/>
</dbReference>
<dbReference type="PROSITE" id="PS00189">
    <property type="entry name" value="LIPOYL"/>
    <property type="match status" value="1"/>
</dbReference>
<evidence type="ECO:0000259" key="5">
    <source>
        <dbReference type="PROSITE" id="PS50968"/>
    </source>
</evidence>
<keyword evidence="2 3" id="KW-0450">Lipoyl</keyword>
<comment type="cofactor">
    <cofactor evidence="3">
        <name>(R)-lipoate</name>
        <dbReference type="ChEBI" id="CHEBI:83088"/>
    </cofactor>
    <text evidence="3">Binds 1 lipoyl cofactor covalently.</text>
</comment>
<dbReference type="GO" id="GO:0019464">
    <property type="term" value="P:glycine decarboxylation via glycine cleavage system"/>
    <property type="evidence" value="ECO:0007669"/>
    <property type="project" value="UniProtKB-UniRule"/>
</dbReference>
<dbReference type="CDD" id="cd06848">
    <property type="entry name" value="GCS_H"/>
    <property type="match status" value="1"/>
</dbReference>
<dbReference type="NCBIfam" id="NF002270">
    <property type="entry name" value="PRK01202.1"/>
    <property type="match status" value="1"/>
</dbReference>
<evidence type="ECO:0000256" key="2">
    <source>
        <dbReference type="ARBA" id="ARBA00022823"/>
    </source>
</evidence>
<comment type="subunit">
    <text evidence="3">The glycine cleavage system is composed of four proteins: P, T, L and H.</text>
</comment>
<dbReference type="NCBIfam" id="TIGR00527">
    <property type="entry name" value="gcvH"/>
    <property type="match status" value="1"/>
</dbReference>
<dbReference type="GO" id="GO:0005960">
    <property type="term" value="C:glycine cleavage complex"/>
    <property type="evidence" value="ECO:0007669"/>
    <property type="project" value="InterPro"/>
</dbReference>
<dbReference type="InterPro" id="IPR011053">
    <property type="entry name" value="Single_hybrid_motif"/>
</dbReference>
<protein>
    <recommendedName>
        <fullName evidence="3">Glycine cleavage system H protein</fullName>
    </recommendedName>
</protein>
<sequence length="131" mass="14230">MAKWKTPADCRYTKSDEWVRVEGDEALVGITDYAQDALSDIVFIELPNVGTVLKAGESFGTIESVKAASDLNMPISGAIIAVNSALIDSPDKINADPFGEAWLIRIKPSNLSELDALMDAEAYSKYCEERG</sequence>
<dbReference type="AlphaFoldDB" id="A0A2M8P0A2"/>
<dbReference type="InterPro" id="IPR000089">
    <property type="entry name" value="Biotin_lipoyl"/>
</dbReference>
<comment type="function">
    <text evidence="3">The glycine cleavage system catalyzes the degradation of glycine. The H protein shuttles the methylamine group of glycine from the P protein to the T protein.</text>
</comment>
<reference evidence="6 7" key="1">
    <citation type="submission" date="2017-11" db="EMBL/GenBank/DDBJ databases">
        <title>Evolution of Phototrophy in the Chloroflexi Phylum Driven by Horizontal Gene Transfer.</title>
        <authorList>
            <person name="Ward L.M."/>
            <person name="Hemp J."/>
            <person name="Shih P.M."/>
            <person name="Mcglynn S.E."/>
            <person name="Fischer W."/>
        </authorList>
    </citation>
    <scope>NUCLEOTIDE SEQUENCE [LARGE SCALE GENOMIC DNA]</scope>
    <source>
        <strain evidence="6">CP2_2F</strain>
    </source>
</reference>
<comment type="caution">
    <text evidence="6">The sequence shown here is derived from an EMBL/GenBank/DDBJ whole genome shotgun (WGS) entry which is preliminary data.</text>
</comment>
<accession>A0A2M8P0A2</accession>
<dbReference type="Gene3D" id="2.40.50.100">
    <property type="match status" value="1"/>
</dbReference>
<gene>
    <name evidence="3 6" type="primary">gcvH</name>
    <name evidence="6" type="ORF">CUN51_05690</name>
</gene>
<evidence type="ECO:0000313" key="6">
    <source>
        <dbReference type="EMBL" id="PJF30972.1"/>
    </source>
</evidence>
<evidence type="ECO:0000256" key="1">
    <source>
        <dbReference type="ARBA" id="ARBA00009249"/>
    </source>
</evidence>
<dbReference type="InterPro" id="IPR017453">
    <property type="entry name" value="GCV_H_sub"/>
</dbReference>
<evidence type="ECO:0000256" key="4">
    <source>
        <dbReference type="PIRSR" id="PIRSR617453-50"/>
    </source>
</evidence>
<dbReference type="Proteomes" id="UP000228921">
    <property type="component" value="Unassembled WGS sequence"/>
</dbReference>
<dbReference type="PANTHER" id="PTHR11715:SF3">
    <property type="entry name" value="GLYCINE CLEAVAGE SYSTEM H PROTEIN-RELATED"/>
    <property type="match status" value="1"/>
</dbReference>
<organism evidence="6 7">
    <name type="scientific">Candidatus Thermofonsia Clade 1 bacterium</name>
    <dbReference type="NCBI Taxonomy" id="2364210"/>
    <lineage>
        <taxon>Bacteria</taxon>
        <taxon>Bacillati</taxon>
        <taxon>Chloroflexota</taxon>
        <taxon>Candidatus Thermofontia</taxon>
        <taxon>Candidatus Thermofonsia Clade 1</taxon>
    </lineage>
</organism>
<comment type="similarity">
    <text evidence="1 3">Belongs to the GcvH family.</text>
</comment>
<dbReference type="GO" id="GO:0009249">
    <property type="term" value="P:protein lipoylation"/>
    <property type="evidence" value="ECO:0007669"/>
    <property type="project" value="TreeGrafter"/>
</dbReference>
<proteinExistence type="inferred from homology"/>
<evidence type="ECO:0000313" key="7">
    <source>
        <dbReference type="Proteomes" id="UP000228921"/>
    </source>
</evidence>
<evidence type="ECO:0000256" key="3">
    <source>
        <dbReference type="HAMAP-Rule" id="MF_00272"/>
    </source>
</evidence>
<dbReference type="GO" id="GO:0005829">
    <property type="term" value="C:cytosol"/>
    <property type="evidence" value="ECO:0007669"/>
    <property type="project" value="TreeGrafter"/>
</dbReference>
<feature type="modified residue" description="N6-lipoyllysine" evidence="3 4">
    <location>
        <position position="66"/>
    </location>
</feature>
<dbReference type="EMBL" id="PGTK01000005">
    <property type="protein sequence ID" value="PJF30972.1"/>
    <property type="molecule type" value="Genomic_DNA"/>
</dbReference>
<dbReference type="InterPro" id="IPR002930">
    <property type="entry name" value="GCV_H"/>
</dbReference>
<dbReference type="HAMAP" id="MF_00272">
    <property type="entry name" value="GcvH"/>
    <property type="match status" value="1"/>
</dbReference>
<dbReference type="InterPro" id="IPR033753">
    <property type="entry name" value="GCV_H/Fam206"/>
</dbReference>
<name>A0A2M8P0A2_9CHLR</name>